<comment type="subunit">
    <text evidence="11">Homodimer.</text>
</comment>
<dbReference type="InterPro" id="IPR002496">
    <property type="entry name" value="PRib_AMP_CycHydrolase_dom"/>
</dbReference>
<evidence type="ECO:0000256" key="11">
    <source>
        <dbReference type="HAMAP-Rule" id="MF_01021"/>
    </source>
</evidence>
<dbReference type="Gene3D" id="3.10.20.810">
    <property type="entry name" value="Phosphoribosyl-AMP cyclohydrolase"/>
    <property type="match status" value="1"/>
</dbReference>
<protein>
    <recommendedName>
        <fullName evidence="11">Phosphoribosyl-AMP cyclohydrolase</fullName>
        <shortName evidence="11">PRA-CH</shortName>
        <ecNumber evidence="11">3.5.4.19</ecNumber>
    </recommendedName>
</protein>
<evidence type="ECO:0000256" key="12">
    <source>
        <dbReference type="SAM" id="MobiDB-lite"/>
    </source>
</evidence>
<feature type="binding site" evidence="11">
    <location>
        <position position="91"/>
    </location>
    <ligand>
        <name>Zn(2+)</name>
        <dbReference type="ChEBI" id="CHEBI:29105"/>
        <note>ligand shared between dimeric partners</note>
    </ligand>
</feature>
<dbReference type="Proteomes" id="UP000265431">
    <property type="component" value="Unassembled WGS sequence"/>
</dbReference>
<dbReference type="GO" id="GO:0004635">
    <property type="term" value="F:phosphoribosyl-AMP cyclohydrolase activity"/>
    <property type="evidence" value="ECO:0007669"/>
    <property type="project" value="UniProtKB-UniRule"/>
</dbReference>
<dbReference type="FunFam" id="3.10.20.810:FF:000001">
    <property type="entry name" value="Histidine biosynthesis bifunctional protein HisIE"/>
    <property type="match status" value="1"/>
</dbReference>
<keyword evidence="11" id="KW-0460">Magnesium</keyword>
<comment type="cofactor">
    <cofactor evidence="11">
        <name>Zn(2+)</name>
        <dbReference type="ChEBI" id="CHEBI:29105"/>
    </cofactor>
    <text evidence="11">Binds 1 zinc ion per subunit.</text>
</comment>
<keyword evidence="8 11" id="KW-0028">Amino-acid biosynthesis</keyword>
<dbReference type="RefSeq" id="WP_119379651.1">
    <property type="nucleotide sequence ID" value="NZ_QWGB01000005.1"/>
</dbReference>
<feature type="binding site" evidence="11">
    <location>
        <position position="114"/>
    </location>
    <ligand>
        <name>Zn(2+)</name>
        <dbReference type="ChEBI" id="CHEBI:29105"/>
        <note>ligand shared between dimeric partners</note>
    </ligand>
</feature>
<dbReference type="EMBL" id="QWGB01000005">
    <property type="protein sequence ID" value="RIJ24461.1"/>
    <property type="molecule type" value="Genomic_DNA"/>
</dbReference>
<comment type="catalytic activity">
    <reaction evidence="2">
        <text>1-(5-phospho-beta-D-ribosyl)-ATP + H2O = 1-(5-phospho-beta-D-ribosyl)-5'-AMP + diphosphate + H(+)</text>
        <dbReference type="Rhea" id="RHEA:22828"/>
        <dbReference type="ChEBI" id="CHEBI:15377"/>
        <dbReference type="ChEBI" id="CHEBI:15378"/>
        <dbReference type="ChEBI" id="CHEBI:33019"/>
        <dbReference type="ChEBI" id="CHEBI:59457"/>
        <dbReference type="ChEBI" id="CHEBI:73183"/>
        <dbReference type="EC" id="3.6.1.31"/>
    </reaction>
</comment>
<comment type="pathway">
    <text evidence="3 11">Amino-acid biosynthesis; L-histidine biosynthesis; L-histidine from 5-phospho-alpha-D-ribose 1-diphosphate: step 3/9.</text>
</comment>
<keyword evidence="11" id="KW-0479">Metal-binding</keyword>
<name>A0A399R0Z7_9PROT</name>
<comment type="function">
    <text evidence="11">Catalyzes the hydrolysis of the adenine ring of phosphoribosyl-AMP.</text>
</comment>
<reference evidence="14 15" key="1">
    <citation type="submission" date="2018-08" db="EMBL/GenBank/DDBJ databases">
        <title>Henriciella mobilis sp. nov., isolated from seawater.</title>
        <authorList>
            <person name="Cheng H."/>
            <person name="Wu Y.-H."/>
            <person name="Xu X.-W."/>
            <person name="Guo L.-L."/>
        </authorList>
    </citation>
    <scope>NUCLEOTIDE SEQUENCE [LARGE SCALE GENOMIC DNA]</scope>
    <source>
        <strain evidence="14 15">CCUG66934</strain>
    </source>
</reference>
<comment type="similarity">
    <text evidence="5">In the C-terminal section; belongs to the PRA-PH family.</text>
</comment>
<sequence length="132" mass="14629">MMDLKPPLSGSDQDEAKELRPKFNSDGLIPAVAQDSATDEVLMMAWMNEDALRQTIETGEATYFSRSRGKLWRKGETSGNTQSVDEILIDCDQDTLLLKVSQKGPACHTDRKSCFYRKVSPDGALSFADLPV</sequence>
<evidence type="ECO:0000256" key="4">
    <source>
        <dbReference type="ARBA" id="ARBA00005204"/>
    </source>
</evidence>
<evidence type="ECO:0000256" key="5">
    <source>
        <dbReference type="ARBA" id="ARBA00007731"/>
    </source>
</evidence>
<keyword evidence="11" id="KW-0862">Zinc</keyword>
<dbReference type="SUPFAM" id="SSF141734">
    <property type="entry name" value="HisI-like"/>
    <property type="match status" value="1"/>
</dbReference>
<feature type="binding site" evidence="11">
    <location>
        <position position="90"/>
    </location>
    <ligand>
        <name>Mg(2+)</name>
        <dbReference type="ChEBI" id="CHEBI:18420"/>
    </ligand>
</feature>
<comment type="cofactor">
    <cofactor evidence="11">
        <name>Mg(2+)</name>
        <dbReference type="ChEBI" id="CHEBI:18420"/>
    </cofactor>
    <text evidence="11">Binds 1 Mg(2+) ion per subunit.</text>
</comment>
<evidence type="ECO:0000256" key="9">
    <source>
        <dbReference type="ARBA" id="ARBA00022801"/>
    </source>
</evidence>
<dbReference type="PANTHER" id="PTHR42945:SF1">
    <property type="entry name" value="HISTIDINE BIOSYNTHESIS BIFUNCTIONAL PROTEIN HIS7"/>
    <property type="match status" value="1"/>
</dbReference>
<dbReference type="Pfam" id="PF01502">
    <property type="entry name" value="PRA-CH"/>
    <property type="match status" value="1"/>
</dbReference>
<keyword evidence="15" id="KW-1185">Reference proteome</keyword>
<feature type="region of interest" description="Disordered" evidence="12">
    <location>
        <begin position="1"/>
        <end position="23"/>
    </location>
</feature>
<evidence type="ECO:0000256" key="1">
    <source>
        <dbReference type="ARBA" id="ARBA00000024"/>
    </source>
</evidence>
<evidence type="ECO:0000313" key="15">
    <source>
        <dbReference type="Proteomes" id="UP000265431"/>
    </source>
</evidence>
<dbReference type="InterPro" id="IPR038019">
    <property type="entry name" value="PRib_AMP_CycHydrolase_sf"/>
</dbReference>
<dbReference type="InterPro" id="IPR026660">
    <property type="entry name" value="PRA-CH"/>
</dbReference>
<keyword evidence="10 11" id="KW-0368">Histidine biosynthesis</keyword>
<proteinExistence type="inferred from homology"/>
<dbReference type="OrthoDB" id="9795769at2"/>
<comment type="similarity">
    <text evidence="6">In the N-terminal section; belongs to the PRA-CH family.</text>
</comment>
<evidence type="ECO:0000256" key="7">
    <source>
        <dbReference type="ARBA" id="ARBA00022490"/>
    </source>
</evidence>
<evidence type="ECO:0000256" key="8">
    <source>
        <dbReference type="ARBA" id="ARBA00022605"/>
    </source>
</evidence>
<dbReference type="UniPathway" id="UPA00031">
    <property type="reaction ID" value="UER00008"/>
</dbReference>
<evidence type="ECO:0000256" key="6">
    <source>
        <dbReference type="ARBA" id="ARBA00008299"/>
    </source>
</evidence>
<dbReference type="AlphaFoldDB" id="A0A399R0Z7"/>
<feature type="binding site" evidence="11">
    <location>
        <position position="107"/>
    </location>
    <ligand>
        <name>Zn(2+)</name>
        <dbReference type="ChEBI" id="CHEBI:29105"/>
        <note>ligand shared between dimeric partners</note>
    </ligand>
</feature>
<evidence type="ECO:0000256" key="3">
    <source>
        <dbReference type="ARBA" id="ARBA00005169"/>
    </source>
</evidence>
<comment type="catalytic activity">
    <reaction evidence="1 11">
        <text>1-(5-phospho-beta-D-ribosyl)-5'-AMP + H2O = 1-(5-phospho-beta-D-ribosyl)-5-[(5-phospho-beta-D-ribosylamino)methylideneamino]imidazole-4-carboxamide</text>
        <dbReference type="Rhea" id="RHEA:20049"/>
        <dbReference type="ChEBI" id="CHEBI:15377"/>
        <dbReference type="ChEBI" id="CHEBI:58435"/>
        <dbReference type="ChEBI" id="CHEBI:59457"/>
        <dbReference type="EC" id="3.5.4.19"/>
    </reaction>
</comment>
<feature type="binding site" evidence="11">
    <location>
        <position position="92"/>
    </location>
    <ligand>
        <name>Mg(2+)</name>
        <dbReference type="ChEBI" id="CHEBI:18420"/>
    </ligand>
</feature>
<comment type="subcellular location">
    <subcellularLocation>
        <location evidence="11">Cytoplasm</location>
    </subcellularLocation>
</comment>
<evidence type="ECO:0000313" key="14">
    <source>
        <dbReference type="EMBL" id="RIJ24461.1"/>
    </source>
</evidence>
<comment type="caution">
    <text evidence="14">The sequence shown here is derived from an EMBL/GenBank/DDBJ whole genome shotgun (WGS) entry which is preliminary data.</text>
</comment>
<dbReference type="NCBIfam" id="NF000768">
    <property type="entry name" value="PRK00051.1"/>
    <property type="match status" value="1"/>
</dbReference>
<organism evidence="14 15">
    <name type="scientific">Henriciella barbarensis</name>
    <dbReference type="NCBI Taxonomy" id="86342"/>
    <lineage>
        <taxon>Bacteria</taxon>
        <taxon>Pseudomonadati</taxon>
        <taxon>Pseudomonadota</taxon>
        <taxon>Alphaproteobacteria</taxon>
        <taxon>Hyphomonadales</taxon>
        <taxon>Hyphomonadaceae</taxon>
        <taxon>Henriciella</taxon>
    </lineage>
</organism>
<dbReference type="GO" id="GO:0004636">
    <property type="term" value="F:phosphoribosyl-ATP diphosphatase activity"/>
    <property type="evidence" value="ECO:0007669"/>
    <property type="project" value="UniProtKB-EC"/>
</dbReference>
<evidence type="ECO:0000256" key="2">
    <source>
        <dbReference type="ARBA" id="ARBA00001460"/>
    </source>
</evidence>
<evidence type="ECO:0000256" key="10">
    <source>
        <dbReference type="ARBA" id="ARBA00023102"/>
    </source>
</evidence>
<feature type="domain" description="Phosphoribosyl-AMP cyclohydrolase" evidence="13">
    <location>
        <begin position="43"/>
        <end position="116"/>
    </location>
</feature>
<dbReference type="GO" id="GO:0000287">
    <property type="term" value="F:magnesium ion binding"/>
    <property type="evidence" value="ECO:0007669"/>
    <property type="project" value="UniProtKB-UniRule"/>
</dbReference>
<accession>A0A399R0Z7</accession>
<feature type="binding site" evidence="11">
    <location>
        <position position="94"/>
    </location>
    <ligand>
        <name>Mg(2+)</name>
        <dbReference type="ChEBI" id="CHEBI:18420"/>
    </ligand>
</feature>
<dbReference type="GO" id="GO:0000105">
    <property type="term" value="P:L-histidine biosynthetic process"/>
    <property type="evidence" value="ECO:0007669"/>
    <property type="project" value="UniProtKB-UniRule"/>
</dbReference>
<dbReference type="PANTHER" id="PTHR42945">
    <property type="entry name" value="HISTIDINE BIOSYNTHESIS BIFUNCTIONAL PROTEIN"/>
    <property type="match status" value="1"/>
</dbReference>
<dbReference type="GO" id="GO:0005737">
    <property type="term" value="C:cytoplasm"/>
    <property type="evidence" value="ECO:0007669"/>
    <property type="project" value="UniProtKB-SubCell"/>
</dbReference>
<keyword evidence="7 11" id="KW-0963">Cytoplasm</keyword>
<dbReference type="GO" id="GO:0008270">
    <property type="term" value="F:zinc ion binding"/>
    <property type="evidence" value="ECO:0007669"/>
    <property type="project" value="UniProtKB-UniRule"/>
</dbReference>
<gene>
    <name evidence="11" type="primary">hisI</name>
    <name evidence="14" type="ORF">D1224_09565</name>
</gene>
<dbReference type="EC" id="3.5.4.19" evidence="11"/>
<keyword evidence="9 11" id="KW-0378">Hydrolase</keyword>
<comment type="similarity">
    <text evidence="11">Belongs to the PRA-CH family.</text>
</comment>
<comment type="pathway">
    <text evidence="4">Amino-acid biosynthesis; L-histidine biosynthesis; L-histidine from 5-phospho-alpha-D-ribose 1-diphosphate: step 2/9.</text>
</comment>
<dbReference type="HAMAP" id="MF_01021">
    <property type="entry name" value="HisI"/>
    <property type="match status" value="1"/>
</dbReference>
<evidence type="ECO:0000259" key="13">
    <source>
        <dbReference type="Pfam" id="PF01502"/>
    </source>
</evidence>
<feature type="compositionally biased region" description="Basic and acidic residues" evidence="12">
    <location>
        <begin position="14"/>
        <end position="23"/>
    </location>
</feature>